<dbReference type="RefSeq" id="WP_190042333.1">
    <property type="nucleotide sequence ID" value="NZ_BNBE01000002.1"/>
</dbReference>
<gene>
    <name evidence="2" type="ORF">GCM10017667_38480</name>
</gene>
<feature type="compositionally biased region" description="Basic and acidic residues" evidence="1">
    <location>
        <begin position="11"/>
        <end position="20"/>
    </location>
</feature>
<comment type="caution">
    <text evidence="2">The sequence shown here is derived from an EMBL/GenBank/DDBJ whole genome shotgun (WGS) entry which is preliminary data.</text>
</comment>
<dbReference type="EMBL" id="BNBE01000002">
    <property type="protein sequence ID" value="GHG04305.1"/>
    <property type="molecule type" value="Genomic_DNA"/>
</dbReference>
<organism evidence="2 3">
    <name type="scientific">Streptomyces filamentosus</name>
    <name type="common">Streptomyces roseosporus</name>
    <dbReference type="NCBI Taxonomy" id="67294"/>
    <lineage>
        <taxon>Bacteria</taxon>
        <taxon>Bacillati</taxon>
        <taxon>Actinomycetota</taxon>
        <taxon>Actinomycetes</taxon>
        <taxon>Kitasatosporales</taxon>
        <taxon>Streptomycetaceae</taxon>
        <taxon>Streptomyces</taxon>
    </lineage>
</organism>
<evidence type="ECO:0008006" key="4">
    <source>
        <dbReference type="Google" id="ProtNLM"/>
    </source>
</evidence>
<dbReference type="Pfam" id="PF12642">
    <property type="entry name" value="TpcC"/>
    <property type="match status" value="1"/>
</dbReference>
<accession>A0A919BP98</accession>
<evidence type="ECO:0000256" key="1">
    <source>
        <dbReference type="SAM" id="MobiDB-lite"/>
    </source>
</evidence>
<dbReference type="Proteomes" id="UP000632849">
    <property type="component" value="Unassembled WGS sequence"/>
</dbReference>
<feature type="region of interest" description="Disordered" evidence="1">
    <location>
        <begin position="1"/>
        <end position="20"/>
    </location>
</feature>
<evidence type="ECO:0000313" key="3">
    <source>
        <dbReference type="Proteomes" id="UP000632849"/>
    </source>
</evidence>
<dbReference type="AlphaFoldDB" id="A0A919BP98"/>
<dbReference type="InterPro" id="IPR024735">
    <property type="entry name" value="TcpC"/>
</dbReference>
<reference evidence="2" key="2">
    <citation type="submission" date="2020-09" db="EMBL/GenBank/DDBJ databases">
        <authorList>
            <person name="Sun Q."/>
            <person name="Ohkuma M."/>
        </authorList>
    </citation>
    <scope>NUCLEOTIDE SEQUENCE</scope>
    <source>
        <strain evidence="2">JCM 4122</strain>
    </source>
</reference>
<name>A0A919BP98_STRFL</name>
<protein>
    <recommendedName>
        <fullName evidence="4">Conjugative transposon protein TcpC</fullName>
    </recommendedName>
</protein>
<evidence type="ECO:0000313" key="2">
    <source>
        <dbReference type="EMBL" id="GHG04305.1"/>
    </source>
</evidence>
<proteinExistence type="predicted"/>
<reference evidence="2" key="1">
    <citation type="journal article" date="2014" name="Int. J. Syst. Evol. Microbiol.">
        <title>Complete genome sequence of Corynebacterium casei LMG S-19264T (=DSM 44701T), isolated from a smear-ripened cheese.</title>
        <authorList>
            <consortium name="US DOE Joint Genome Institute (JGI-PGF)"/>
            <person name="Walter F."/>
            <person name="Albersmeier A."/>
            <person name="Kalinowski J."/>
            <person name="Ruckert C."/>
        </authorList>
    </citation>
    <scope>NUCLEOTIDE SEQUENCE</scope>
    <source>
        <strain evidence="2">JCM 4122</strain>
    </source>
</reference>
<sequence>MPPPSWLWAPRDPRPADRPRVAPLRGRRAFLVRAGVWAALAAGPAALLIASARTAPVAVSQAAATRPAAVRPADSGSADSGPAGFAEMVLGLWLESGTAAESSPELTQLRLLAPGVQTPRWGSRPVAVMQTATVRTTRQNSGAWAVTVAARLADTAPDVPDEESVRGLRYFTVPVTETGTNAGRGYVAGAPRETAGPKPGQPPASPYTARIEDTALTDTVGGFLAAFLGADNGVERYLAPGTLLARPGSPFAVVDIVQVLSQGRTPPVGQAGASARVRAEVSATDSAGRIWPMAYALTLTARDGRWEIASLDPAPESAPRA</sequence>
<keyword evidence="3" id="KW-1185">Reference proteome</keyword>